<dbReference type="Gene3D" id="3.40.50.150">
    <property type="entry name" value="Vaccinia Virus protein VP39"/>
    <property type="match status" value="1"/>
</dbReference>
<organism evidence="2 3">
    <name type="scientific">Pelagicoccus mobilis</name>
    <dbReference type="NCBI Taxonomy" id="415221"/>
    <lineage>
        <taxon>Bacteria</taxon>
        <taxon>Pseudomonadati</taxon>
        <taxon>Verrucomicrobiota</taxon>
        <taxon>Opitutia</taxon>
        <taxon>Puniceicoccales</taxon>
        <taxon>Pelagicoccaceae</taxon>
        <taxon>Pelagicoccus</taxon>
    </lineage>
</organism>
<evidence type="ECO:0000313" key="3">
    <source>
        <dbReference type="Proteomes" id="UP000617628"/>
    </source>
</evidence>
<dbReference type="Proteomes" id="UP000617628">
    <property type="component" value="Unassembled WGS sequence"/>
</dbReference>
<dbReference type="Pfam" id="PF13649">
    <property type="entry name" value="Methyltransf_25"/>
    <property type="match status" value="1"/>
</dbReference>
<protein>
    <submittedName>
        <fullName evidence="2">Class I SAM-dependent methyltransferase</fullName>
    </submittedName>
</protein>
<dbReference type="CDD" id="cd02440">
    <property type="entry name" value="AdoMet_MTases"/>
    <property type="match status" value="1"/>
</dbReference>
<proteinExistence type="predicted"/>
<dbReference type="InterPro" id="IPR029063">
    <property type="entry name" value="SAM-dependent_MTases_sf"/>
</dbReference>
<dbReference type="EMBL" id="JAENIL010000030">
    <property type="protein sequence ID" value="MBK1878422.1"/>
    <property type="molecule type" value="Genomic_DNA"/>
</dbReference>
<keyword evidence="2" id="KW-0808">Transferase</keyword>
<name>A0A934VQJ6_9BACT</name>
<dbReference type="SUPFAM" id="SSF53335">
    <property type="entry name" value="S-adenosyl-L-methionine-dependent methyltransferases"/>
    <property type="match status" value="1"/>
</dbReference>
<comment type="caution">
    <text evidence="2">The sequence shown here is derived from an EMBL/GenBank/DDBJ whole genome shotgun (WGS) entry which is preliminary data.</text>
</comment>
<dbReference type="GO" id="GO:0008168">
    <property type="term" value="F:methyltransferase activity"/>
    <property type="evidence" value="ECO:0007669"/>
    <property type="project" value="UniProtKB-KW"/>
</dbReference>
<dbReference type="RefSeq" id="WP_200356634.1">
    <property type="nucleotide sequence ID" value="NZ_JAENIL010000030.1"/>
</dbReference>
<feature type="domain" description="Methyltransferase" evidence="1">
    <location>
        <begin position="44"/>
        <end position="137"/>
    </location>
</feature>
<evidence type="ECO:0000313" key="2">
    <source>
        <dbReference type="EMBL" id="MBK1878422.1"/>
    </source>
</evidence>
<keyword evidence="3" id="KW-1185">Reference proteome</keyword>
<dbReference type="GO" id="GO:0032259">
    <property type="term" value="P:methylation"/>
    <property type="evidence" value="ECO:0007669"/>
    <property type="project" value="UniProtKB-KW"/>
</dbReference>
<sequence>MTRSFDRLARPYAFLERVSFGRSLEHARNCYISHLSNCPHGLLIGDGDGRFSSTLLQSNPNIKIDSLDISEAMLGQAQRRSGLNKSRFNPIHADATTYRYPTNNYDFLGLHFALDCFSQEQANELLPNLEQTLRPGGLIAYSDFQSTTFWQSIIVRCLYASFRVAANLRPQNLPSIVWSDQIQPLYTKTHLGGLLVSQLLQKR</sequence>
<dbReference type="AlphaFoldDB" id="A0A934VQJ6"/>
<evidence type="ECO:0000259" key="1">
    <source>
        <dbReference type="Pfam" id="PF13649"/>
    </source>
</evidence>
<gene>
    <name evidence="2" type="ORF">JIN87_16195</name>
</gene>
<reference evidence="2" key="1">
    <citation type="submission" date="2021-01" db="EMBL/GenBank/DDBJ databases">
        <title>Modified the classification status of verrucomicrobia.</title>
        <authorList>
            <person name="Feng X."/>
        </authorList>
    </citation>
    <scope>NUCLEOTIDE SEQUENCE</scope>
    <source>
        <strain evidence="2">KCTC 13126</strain>
    </source>
</reference>
<accession>A0A934VQJ6</accession>
<keyword evidence="2" id="KW-0489">Methyltransferase</keyword>
<dbReference type="InterPro" id="IPR041698">
    <property type="entry name" value="Methyltransf_25"/>
</dbReference>